<evidence type="ECO:0000256" key="2">
    <source>
        <dbReference type="ARBA" id="ARBA00005417"/>
    </source>
</evidence>
<accession>A0A432VBQ8</accession>
<dbReference type="GO" id="GO:0005524">
    <property type="term" value="F:ATP binding"/>
    <property type="evidence" value="ECO:0007669"/>
    <property type="project" value="UniProtKB-KW"/>
</dbReference>
<keyword evidence="3" id="KW-0813">Transport</keyword>
<proteinExistence type="inferred from homology"/>
<comment type="similarity">
    <text evidence="2">Belongs to the ABC transporter superfamily.</text>
</comment>
<evidence type="ECO:0000256" key="3">
    <source>
        <dbReference type="ARBA" id="ARBA00022448"/>
    </source>
</evidence>
<dbReference type="InterPro" id="IPR013563">
    <property type="entry name" value="Oligopep_ABC_C"/>
</dbReference>
<dbReference type="AlphaFoldDB" id="A0A432VBQ8"/>
<protein>
    <submittedName>
        <fullName evidence="7">ATP-binding cassette domain-containing protein</fullName>
    </submittedName>
</protein>
<dbReference type="Pfam" id="PF08352">
    <property type="entry name" value="oligo_HPY"/>
    <property type="match status" value="1"/>
</dbReference>
<evidence type="ECO:0000313" key="8">
    <source>
        <dbReference type="Proteomes" id="UP000281647"/>
    </source>
</evidence>
<evidence type="ECO:0000256" key="5">
    <source>
        <dbReference type="ARBA" id="ARBA00022840"/>
    </source>
</evidence>
<dbReference type="NCBIfam" id="TIGR01727">
    <property type="entry name" value="oligo_HPY"/>
    <property type="match status" value="1"/>
</dbReference>
<organism evidence="7 8">
    <name type="scientific">Borborobacter arsenicus</name>
    <dbReference type="NCBI Taxonomy" id="1851146"/>
    <lineage>
        <taxon>Bacteria</taxon>
        <taxon>Pseudomonadati</taxon>
        <taxon>Pseudomonadota</taxon>
        <taxon>Alphaproteobacteria</taxon>
        <taxon>Hyphomicrobiales</taxon>
        <taxon>Phyllobacteriaceae</taxon>
        <taxon>Borborobacter</taxon>
    </lineage>
</organism>
<reference evidence="7 8" key="1">
    <citation type="submission" date="2018-11" db="EMBL/GenBank/DDBJ databases">
        <title>Pseudaminobacter arsenicus sp. nov., an arsenic-resistant bacterium isolated from arsenic-rich aquifers.</title>
        <authorList>
            <person name="Mu Y."/>
        </authorList>
    </citation>
    <scope>NUCLEOTIDE SEQUENCE [LARGE SCALE GENOMIC DNA]</scope>
    <source>
        <strain evidence="7 8">CB3</strain>
    </source>
</reference>
<dbReference type="Pfam" id="PF00005">
    <property type="entry name" value="ABC_tran"/>
    <property type="match status" value="1"/>
</dbReference>
<dbReference type="OrthoDB" id="9815712at2"/>
<dbReference type="InterPro" id="IPR003593">
    <property type="entry name" value="AAA+_ATPase"/>
</dbReference>
<dbReference type="InterPro" id="IPR050319">
    <property type="entry name" value="ABC_transp_ATP-bind"/>
</dbReference>
<dbReference type="GO" id="GO:0015833">
    <property type="term" value="P:peptide transport"/>
    <property type="evidence" value="ECO:0007669"/>
    <property type="project" value="InterPro"/>
</dbReference>
<dbReference type="PANTHER" id="PTHR43776">
    <property type="entry name" value="TRANSPORT ATP-BINDING PROTEIN"/>
    <property type="match status" value="1"/>
</dbReference>
<evidence type="ECO:0000256" key="1">
    <source>
        <dbReference type="ARBA" id="ARBA00004417"/>
    </source>
</evidence>
<keyword evidence="5 7" id="KW-0067">ATP-binding</keyword>
<comment type="subcellular location">
    <subcellularLocation>
        <location evidence="1">Cell inner membrane</location>
        <topology evidence="1">Peripheral membrane protein</topology>
    </subcellularLocation>
</comment>
<feature type="domain" description="ABC transporter" evidence="6">
    <location>
        <begin position="10"/>
        <end position="258"/>
    </location>
</feature>
<dbReference type="Gene3D" id="3.40.50.300">
    <property type="entry name" value="P-loop containing nucleotide triphosphate hydrolases"/>
    <property type="match status" value="1"/>
</dbReference>
<dbReference type="GO" id="GO:0016887">
    <property type="term" value="F:ATP hydrolysis activity"/>
    <property type="evidence" value="ECO:0007669"/>
    <property type="project" value="InterPro"/>
</dbReference>
<sequence>MSKEAEKNLLEVKDLRVSFPSRHGAGAKRMVHAVNDVSFSLRRGRSLGIVGESGSGKTTTALAVMRLVEPSGGSILFDGVDLTQAKGESLRRMRPRFQMIFQDPFSSLEPRKRAGAIVREPMDLLGIGTEAERRQRVDELFARVGLRDDQKLNFPHQFSGGQRQRIGIARAIATRPDLVVCDEPVSALDVAIQAQILNLLVEVQEEFRLSYLFISHDLGVVHYVCDEIAVMYLGKIVEHNDRQSLFRQPLHPYTWALLSAVPGRGAAGRQNRIRLKGDPPSPFDLPKGCSFAQRCPFAQDECRNVRPELRAVSGGRRVACHRVNDEGIGPHHEFGEAVSRVEA</sequence>
<dbReference type="PANTHER" id="PTHR43776:SF7">
    <property type="entry name" value="D,D-DIPEPTIDE TRANSPORT ATP-BINDING PROTEIN DDPF-RELATED"/>
    <property type="match status" value="1"/>
</dbReference>
<evidence type="ECO:0000259" key="6">
    <source>
        <dbReference type="PROSITE" id="PS50893"/>
    </source>
</evidence>
<evidence type="ECO:0000256" key="4">
    <source>
        <dbReference type="ARBA" id="ARBA00022741"/>
    </source>
</evidence>
<keyword evidence="4" id="KW-0547">Nucleotide-binding</keyword>
<dbReference type="InterPro" id="IPR003439">
    <property type="entry name" value="ABC_transporter-like_ATP-bd"/>
</dbReference>
<dbReference type="FunFam" id="3.40.50.300:FF:000016">
    <property type="entry name" value="Oligopeptide ABC transporter ATP-binding component"/>
    <property type="match status" value="1"/>
</dbReference>
<dbReference type="PROSITE" id="PS50893">
    <property type="entry name" value="ABC_TRANSPORTER_2"/>
    <property type="match status" value="1"/>
</dbReference>
<evidence type="ECO:0000313" key="7">
    <source>
        <dbReference type="EMBL" id="RUM99533.1"/>
    </source>
</evidence>
<dbReference type="InterPro" id="IPR027417">
    <property type="entry name" value="P-loop_NTPase"/>
</dbReference>
<dbReference type="EMBL" id="RKST01000001">
    <property type="protein sequence ID" value="RUM99533.1"/>
    <property type="molecule type" value="Genomic_DNA"/>
</dbReference>
<comment type="caution">
    <text evidence="7">The sequence shown here is derived from an EMBL/GenBank/DDBJ whole genome shotgun (WGS) entry which is preliminary data.</text>
</comment>
<dbReference type="GO" id="GO:0005886">
    <property type="term" value="C:plasma membrane"/>
    <property type="evidence" value="ECO:0007669"/>
    <property type="project" value="UniProtKB-SubCell"/>
</dbReference>
<dbReference type="SUPFAM" id="SSF52540">
    <property type="entry name" value="P-loop containing nucleoside triphosphate hydrolases"/>
    <property type="match status" value="1"/>
</dbReference>
<dbReference type="RefSeq" id="WP_128625773.1">
    <property type="nucleotide sequence ID" value="NZ_RKST01000001.1"/>
</dbReference>
<gene>
    <name evidence="7" type="ORF">EET67_01115</name>
</gene>
<dbReference type="SMART" id="SM00382">
    <property type="entry name" value="AAA"/>
    <property type="match status" value="1"/>
</dbReference>
<dbReference type="InterPro" id="IPR017871">
    <property type="entry name" value="ABC_transporter-like_CS"/>
</dbReference>
<name>A0A432VBQ8_9HYPH</name>
<dbReference type="Proteomes" id="UP000281647">
    <property type="component" value="Unassembled WGS sequence"/>
</dbReference>
<dbReference type="CDD" id="cd03257">
    <property type="entry name" value="ABC_NikE_OppD_transporters"/>
    <property type="match status" value="1"/>
</dbReference>
<keyword evidence="8" id="KW-1185">Reference proteome</keyword>
<dbReference type="GO" id="GO:0055085">
    <property type="term" value="P:transmembrane transport"/>
    <property type="evidence" value="ECO:0007669"/>
    <property type="project" value="UniProtKB-ARBA"/>
</dbReference>
<dbReference type="PROSITE" id="PS00211">
    <property type="entry name" value="ABC_TRANSPORTER_1"/>
    <property type="match status" value="1"/>
</dbReference>